<protein>
    <submittedName>
        <fullName evidence="1">Amidoligase enzyme-domain-containing protein</fullName>
    </submittedName>
</protein>
<evidence type="ECO:0000313" key="1">
    <source>
        <dbReference type="EMBL" id="KAK3295090.1"/>
    </source>
</evidence>
<name>A0AAE0HEQ4_9PEZI</name>
<dbReference type="PANTHER" id="PTHR36847">
    <property type="entry name" value="AMIDOLIGASE ENZYME"/>
    <property type="match status" value="1"/>
</dbReference>
<dbReference type="Pfam" id="PF12224">
    <property type="entry name" value="Amidoligase_2"/>
    <property type="match status" value="1"/>
</dbReference>
<sequence length="364" mass="40845">MSTNNSKKNTKTAPPKATPALRFGVEIELIVKSKTKTHADFPGLALELQTHLAAARVSSHIGDVLQKDKEKYQDWNITEDITLTSAPQRNVFGVELVSPVFLFKNQDAWNSEIRNVWRALERNFDVQATTECSTHVHISPAAGPWALAQLKNIARTTVILERCIDAVMPGHRRINPYCMSNRYNQGYKEFEMSLICSDINKAKNEKVLARHMCWCSKNTLQGAITGATKDFVHPHFRWNFTSALSNKQTIEFRQPPGSRSALDTILWVLFATSLVRWAVVGAPALDPEQPARLETLYSAVKTGAEKNMVRDVDLLMGIFRGVKQLPEGPSDLKGVSAAEYRKLEAEAVKKGMAFEKYKKLVAYK</sequence>
<dbReference type="InterPro" id="IPR022025">
    <property type="entry name" value="Amidoligase_2"/>
</dbReference>
<dbReference type="RefSeq" id="XP_062658604.1">
    <property type="nucleotide sequence ID" value="XM_062807625.1"/>
</dbReference>
<reference evidence="1" key="2">
    <citation type="submission" date="2023-06" db="EMBL/GenBank/DDBJ databases">
        <authorList>
            <consortium name="Lawrence Berkeley National Laboratory"/>
            <person name="Haridas S."/>
            <person name="Hensen N."/>
            <person name="Bonometti L."/>
            <person name="Westerberg I."/>
            <person name="Brannstrom I.O."/>
            <person name="Guillou S."/>
            <person name="Cros-Aarteil S."/>
            <person name="Calhoun S."/>
            <person name="Kuo A."/>
            <person name="Mondo S."/>
            <person name="Pangilinan J."/>
            <person name="Riley R."/>
            <person name="Labutti K."/>
            <person name="Andreopoulos B."/>
            <person name="Lipzen A."/>
            <person name="Chen C."/>
            <person name="Yanf M."/>
            <person name="Daum C."/>
            <person name="Ng V."/>
            <person name="Clum A."/>
            <person name="Steindorff A."/>
            <person name="Ohm R."/>
            <person name="Martin F."/>
            <person name="Silar P."/>
            <person name="Natvig D."/>
            <person name="Lalanne C."/>
            <person name="Gautier V."/>
            <person name="Ament-Velasquez S.L."/>
            <person name="Kruys A."/>
            <person name="Hutchinson M.I."/>
            <person name="Powell A.J."/>
            <person name="Barry K."/>
            <person name="Miller A.N."/>
            <person name="Grigoriev I.V."/>
            <person name="Debuchy R."/>
            <person name="Gladieux P."/>
            <person name="Thoren M.H."/>
            <person name="Johannesson H."/>
        </authorList>
    </citation>
    <scope>NUCLEOTIDE SEQUENCE</scope>
    <source>
        <strain evidence="1">CBS 168.71</strain>
    </source>
</reference>
<keyword evidence="2" id="KW-1185">Reference proteome</keyword>
<evidence type="ECO:0000313" key="2">
    <source>
        <dbReference type="Proteomes" id="UP001278766"/>
    </source>
</evidence>
<reference evidence="1" key="1">
    <citation type="journal article" date="2023" name="Mol. Phylogenet. Evol.">
        <title>Genome-scale phylogeny and comparative genomics of the fungal order Sordariales.</title>
        <authorList>
            <person name="Hensen N."/>
            <person name="Bonometti L."/>
            <person name="Westerberg I."/>
            <person name="Brannstrom I.O."/>
            <person name="Guillou S."/>
            <person name="Cros-Aarteil S."/>
            <person name="Calhoun S."/>
            <person name="Haridas S."/>
            <person name="Kuo A."/>
            <person name="Mondo S."/>
            <person name="Pangilinan J."/>
            <person name="Riley R."/>
            <person name="LaButti K."/>
            <person name="Andreopoulos B."/>
            <person name="Lipzen A."/>
            <person name="Chen C."/>
            <person name="Yan M."/>
            <person name="Daum C."/>
            <person name="Ng V."/>
            <person name="Clum A."/>
            <person name="Steindorff A."/>
            <person name="Ohm R.A."/>
            <person name="Martin F."/>
            <person name="Silar P."/>
            <person name="Natvig D.O."/>
            <person name="Lalanne C."/>
            <person name="Gautier V."/>
            <person name="Ament-Velasquez S.L."/>
            <person name="Kruys A."/>
            <person name="Hutchinson M.I."/>
            <person name="Powell A.J."/>
            <person name="Barry K."/>
            <person name="Miller A.N."/>
            <person name="Grigoriev I.V."/>
            <person name="Debuchy R."/>
            <person name="Gladieux P."/>
            <person name="Hiltunen Thoren M."/>
            <person name="Johannesson H."/>
        </authorList>
    </citation>
    <scope>NUCLEOTIDE SEQUENCE</scope>
    <source>
        <strain evidence="1">CBS 168.71</strain>
    </source>
</reference>
<dbReference type="EMBL" id="JAUEPN010000005">
    <property type="protein sequence ID" value="KAK3295090.1"/>
    <property type="molecule type" value="Genomic_DNA"/>
</dbReference>
<proteinExistence type="predicted"/>
<comment type="caution">
    <text evidence="1">The sequence shown here is derived from an EMBL/GenBank/DDBJ whole genome shotgun (WGS) entry which is preliminary data.</text>
</comment>
<dbReference type="AlphaFoldDB" id="A0AAE0HEQ4"/>
<gene>
    <name evidence="1" type="ORF">B0H64DRAFT_464352</name>
</gene>
<dbReference type="PANTHER" id="PTHR36847:SF1">
    <property type="entry name" value="AMIDOLIGASE ENZYME"/>
    <property type="match status" value="1"/>
</dbReference>
<organism evidence="1 2">
    <name type="scientific">Chaetomium fimeti</name>
    <dbReference type="NCBI Taxonomy" id="1854472"/>
    <lineage>
        <taxon>Eukaryota</taxon>
        <taxon>Fungi</taxon>
        <taxon>Dikarya</taxon>
        <taxon>Ascomycota</taxon>
        <taxon>Pezizomycotina</taxon>
        <taxon>Sordariomycetes</taxon>
        <taxon>Sordariomycetidae</taxon>
        <taxon>Sordariales</taxon>
        <taxon>Chaetomiaceae</taxon>
        <taxon>Chaetomium</taxon>
    </lineage>
</organism>
<dbReference type="GeneID" id="87844573"/>
<dbReference type="Proteomes" id="UP001278766">
    <property type="component" value="Unassembled WGS sequence"/>
</dbReference>
<accession>A0AAE0HEQ4</accession>